<name>A0ABW3HVZ2_9BACL</name>
<organism evidence="1 2">
    <name type="scientific">Paenibacillus chungangensis</name>
    <dbReference type="NCBI Taxonomy" id="696535"/>
    <lineage>
        <taxon>Bacteria</taxon>
        <taxon>Bacillati</taxon>
        <taxon>Bacillota</taxon>
        <taxon>Bacilli</taxon>
        <taxon>Bacillales</taxon>
        <taxon>Paenibacillaceae</taxon>
        <taxon>Paenibacillus</taxon>
    </lineage>
</organism>
<keyword evidence="2" id="KW-1185">Reference proteome</keyword>
<protein>
    <submittedName>
        <fullName evidence="1">TIGR02678 family protein</fullName>
    </submittedName>
</protein>
<dbReference type="EMBL" id="JBHTJZ010000063">
    <property type="protein sequence ID" value="MFD0961679.1"/>
    <property type="molecule type" value="Genomic_DNA"/>
</dbReference>
<evidence type="ECO:0000313" key="2">
    <source>
        <dbReference type="Proteomes" id="UP001596989"/>
    </source>
</evidence>
<accession>A0ABW3HVZ2</accession>
<dbReference type="Pfam" id="PF09661">
    <property type="entry name" value="DUF2398"/>
    <property type="match status" value="1"/>
</dbReference>
<dbReference type="InterPro" id="IPR013494">
    <property type="entry name" value="CHP02678"/>
</dbReference>
<reference evidence="2" key="1">
    <citation type="journal article" date="2019" name="Int. J. Syst. Evol. Microbiol.">
        <title>The Global Catalogue of Microorganisms (GCM) 10K type strain sequencing project: providing services to taxonomists for standard genome sequencing and annotation.</title>
        <authorList>
            <consortium name="The Broad Institute Genomics Platform"/>
            <consortium name="The Broad Institute Genome Sequencing Center for Infectious Disease"/>
            <person name="Wu L."/>
            <person name="Ma J."/>
        </authorList>
    </citation>
    <scope>NUCLEOTIDE SEQUENCE [LARGE SCALE GENOMIC DNA]</scope>
    <source>
        <strain evidence="2">CCUG 59129</strain>
    </source>
</reference>
<gene>
    <name evidence="1" type="ORF">ACFQ2I_20230</name>
</gene>
<dbReference type="Proteomes" id="UP001596989">
    <property type="component" value="Unassembled WGS sequence"/>
</dbReference>
<dbReference type="NCBIfam" id="TIGR02678">
    <property type="entry name" value="TIGR02678 family protein"/>
    <property type="match status" value="1"/>
</dbReference>
<evidence type="ECO:0000313" key="1">
    <source>
        <dbReference type="EMBL" id="MFD0961679.1"/>
    </source>
</evidence>
<sequence length="389" mass="46344">MSMREDAFDDQTQDALGLLFEQFWILRDEEPEAYRLIRDRELKLKRYVQDKYGLDLIVHQHFAKLEKIPVVPQSWMGIQAFQEQMDYAIFCCALAYTEQKAVDEQFLLSDLAERIQELYRSEIPLDWTLYQHRRSLVRALKQVIELRLIKTIDGNLELFQSSEEEEVLYEVTVYSRYFMRSYPDDLFKFHTIEELMKQEWTRHQEDLRRKRVYRRLMMTPVVYRTSEDDADFSYIRNFRNRLREDFEQNTPFRLEVFKNAAMLTLPDPKKRYTLFPDASGIADVALHTIAVIREQLDALTVNEFGELRLPLARFQTIVKQTKEQYGHGWAKKYRELSLEALSGDIIALWESWDMAAMEEEESHILTILSGAARMIAFYPKDYEEEGDAV</sequence>
<proteinExistence type="predicted"/>
<comment type="caution">
    <text evidence="1">The sequence shown here is derived from an EMBL/GenBank/DDBJ whole genome shotgun (WGS) entry which is preliminary data.</text>
</comment>
<dbReference type="RefSeq" id="WP_377567483.1">
    <property type="nucleotide sequence ID" value="NZ_JBHTJZ010000063.1"/>
</dbReference>